<dbReference type="Pfam" id="PF00168">
    <property type="entry name" value="C2"/>
    <property type="match status" value="1"/>
</dbReference>
<evidence type="ECO:0000313" key="2">
    <source>
        <dbReference type="EMBL" id="KAK1318021.1"/>
    </source>
</evidence>
<keyword evidence="3" id="KW-1185">Reference proteome</keyword>
<dbReference type="CDD" id="cd04051">
    <property type="entry name" value="C2_SRC2_like"/>
    <property type="match status" value="1"/>
</dbReference>
<accession>A0AAV9EWA1</accession>
<reference evidence="2" key="1">
    <citation type="journal article" date="2023" name="Nat. Commun.">
        <title>Diploid and tetraploid genomes of Acorus and the evolution of monocots.</title>
        <authorList>
            <person name="Ma L."/>
            <person name="Liu K.W."/>
            <person name="Li Z."/>
            <person name="Hsiao Y.Y."/>
            <person name="Qi Y."/>
            <person name="Fu T."/>
            <person name="Tang G.D."/>
            <person name="Zhang D."/>
            <person name="Sun W.H."/>
            <person name="Liu D.K."/>
            <person name="Li Y."/>
            <person name="Chen G.Z."/>
            <person name="Liu X.D."/>
            <person name="Liao X.Y."/>
            <person name="Jiang Y.T."/>
            <person name="Yu X."/>
            <person name="Hao Y."/>
            <person name="Huang J."/>
            <person name="Zhao X.W."/>
            <person name="Ke S."/>
            <person name="Chen Y.Y."/>
            <person name="Wu W.L."/>
            <person name="Hsu J.L."/>
            <person name="Lin Y.F."/>
            <person name="Huang M.D."/>
            <person name="Li C.Y."/>
            <person name="Huang L."/>
            <person name="Wang Z.W."/>
            <person name="Zhao X."/>
            <person name="Zhong W.Y."/>
            <person name="Peng D.H."/>
            <person name="Ahmad S."/>
            <person name="Lan S."/>
            <person name="Zhang J.S."/>
            <person name="Tsai W.C."/>
            <person name="Van de Peer Y."/>
            <person name="Liu Z.J."/>
        </authorList>
    </citation>
    <scope>NUCLEOTIDE SEQUENCE</scope>
    <source>
        <strain evidence="2">CP</strain>
    </source>
</reference>
<dbReference type="InterPro" id="IPR044750">
    <property type="entry name" value="C2_SRC2/BAP"/>
</dbReference>
<protein>
    <recommendedName>
        <fullName evidence="1">C2 domain-containing protein</fullName>
    </recommendedName>
</protein>
<dbReference type="PROSITE" id="PS50004">
    <property type="entry name" value="C2"/>
    <property type="match status" value="1"/>
</dbReference>
<gene>
    <name evidence="2" type="ORF">QJS10_CPB04g00798</name>
</gene>
<feature type="domain" description="C2" evidence="1">
    <location>
        <begin position="1"/>
        <end position="104"/>
    </location>
</feature>
<evidence type="ECO:0000313" key="3">
    <source>
        <dbReference type="Proteomes" id="UP001180020"/>
    </source>
</evidence>
<dbReference type="InterPro" id="IPR000008">
    <property type="entry name" value="C2_dom"/>
</dbReference>
<dbReference type="Proteomes" id="UP001180020">
    <property type="component" value="Unassembled WGS sequence"/>
</dbReference>
<evidence type="ECO:0000259" key="1">
    <source>
        <dbReference type="PROSITE" id="PS50004"/>
    </source>
</evidence>
<sequence>MAPRTLDLTLTSAMDLKDVNLFSRLQVYAVVSVIGDPRSKHRTPADRSGGRNPIWNHPLRLTVDESAVLRFLLRTVRAFGDRDVGEVHVPLKELLSDSASVGSAKLASYQVRRPKGKPKGVLNFSYSFGEKVSAAAAAPPKAVNHVKPVMAYPVYPPPPPPAGYPGYLPLAGNGGRRTMRVTIGMGTRTQVTVAVSGTNLYLNLQLLGSSSSVLIGFL</sequence>
<dbReference type="SUPFAM" id="SSF49562">
    <property type="entry name" value="C2 domain (Calcium/lipid-binding domain, CaLB)"/>
    <property type="match status" value="1"/>
</dbReference>
<dbReference type="PANTHER" id="PTHR32246:SF173">
    <property type="entry name" value="C2 DOMAIN-CONTAINING PROTEIN"/>
    <property type="match status" value="1"/>
</dbReference>
<name>A0AAV9EWA1_ACOCL</name>
<dbReference type="Gene3D" id="2.60.40.150">
    <property type="entry name" value="C2 domain"/>
    <property type="match status" value="1"/>
</dbReference>
<dbReference type="EMBL" id="JAUJYO010000004">
    <property type="protein sequence ID" value="KAK1318021.1"/>
    <property type="molecule type" value="Genomic_DNA"/>
</dbReference>
<proteinExistence type="predicted"/>
<dbReference type="AlphaFoldDB" id="A0AAV9EWA1"/>
<dbReference type="PANTHER" id="PTHR32246">
    <property type="entry name" value="INGRESSION PROTEIN FIC1"/>
    <property type="match status" value="1"/>
</dbReference>
<reference evidence="2" key="2">
    <citation type="submission" date="2023-06" db="EMBL/GenBank/DDBJ databases">
        <authorList>
            <person name="Ma L."/>
            <person name="Liu K.-W."/>
            <person name="Li Z."/>
            <person name="Hsiao Y.-Y."/>
            <person name="Qi Y."/>
            <person name="Fu T."/>
            <person name="Tang G."/>
            <person name="Zhang D."/>
            <person name="Sun W.-H."/>
            <person name="Liu D.-K."/>
            <person name="Li Y."/>
            <person name="Chen G.-Z."/>
            <person name="Liu X.-D."/>
            <person name="Liao X.-Y."/>
            <person name="Jiang Y.-T."/>
            <person name="Yu X."/>
            <person name="Hao Y."/>
            <person name="Huang J."/>
            <person name="Zhao X.-W."/>
            <person name="Ke S."/>
            <person name="Chen Y.-Y."/>
            <person name="Wu W.-L."/>
            <person name="Hsu J.-L."/>
            <person name="Lin Y.-F."/>
            <person name="Huang M.-D."/>
            <person name="Li C.-Y."/>
            <person name="Huang L."/>
            <person name="Wang Z.-W."/>
            <person name="Zhao X."/>
            <person name="Zhong W.-Y."/>
            <person name="Peng D.-H."/>
            <person name="Ahmad S."/>
            <person name="Lan S."/>
            <person name="Zhang J.-S."/>
            <person name="Tsai W.-C."/>
            <person name="Van De Peer Y."/>
            <person name="Liu Z.-J."/>
        </authorList>
    </citation>
    <scope>NUCLEOTIDE SEQUENCE</scope>
    <source>
        <strain evidence="2">CP</strain>
        <tissue evidence="2">Leaves</tissue>
    </source>
</reference>
<organism evidence="2 3">
    <name type="scientific">Acorus calamus</name>
    <name type="common">Sweet flag</name>
    <dbReference type="NCBI Taxonomy" id="4465"/>
    <lineage>
        <taxon>Eukaryota</taxon>
        <taxon>Viridiplantae</taxon>
        <taxon>Streptophyta</taxon>
        <taxon>Embryophyta</taxon>
        <taxon>Tracheophyta</taxon>
        <taxon>Spermatophyta</taxon>
        <taxon>Magnoliopsida</taxon>
        <taxon>Liliopsida</taxon>
        <taxon>Acoraceae</taxon>
        <taxon>Acorus</taxon>
    </lineage>
</organism>
<dbReference type="GO" id="GO:0006952">
    <property type="term" value="P:defense response"/>
    <property type="evidence" value="ECO:0007669"/>
    <property type="project" value="InterPro"/>
</dbReference>
<dbReference type="InterPro" id="IPR035892">
    <property type="entry name" value="C2_domain_sf"/>
</dbReference>
<dbReference type="SMART" id="SM00239">
    <property type="entry name" value="C2"/>
    <property type="match status" value="1"/>
</dbReference>
<comment type="caution">
    <text evidence="2">The sequence shown here is derived from an EMBL/GenBank/DDBJ whole genome shotgun (WGS) entry which is preliminary data.</text>
</comment>